<dbReference type="PANTHER" id="PTHR22069">
    <property type="entry name" value="MITOCHONDRIAL RIBOSOMAL PROTEIN S18"/>
    <property type="match status" value="1"/>
</dbReference>
<dbReference type="Proteomes" id="UP000001058">
    <property type="component" value="Unassembled WGS sequence"/>
</dbReference>
<protein>
    <recommendedName>
        <fullName evidence="10">Radial spoke head protein 9 homolog</fullName>
    </recommendedName>
</protein>
<dbReference type="InterPro" id="IPR055316">
    <property type="entry name" value="RSP9"/>
</dbReference>
<keyword evidence="5" id="KW-0969">Cilium</keyword>
<accession>D8UE15</accession>
<dbReference type="EMBL" id="GL378387">
    <property type="protein sequence ID" value="EFJ42012.1"/>
    <property type="molecule type" value="Genomic_DNA"/>
</dbReference>
<evidence type="ECO:0000313" key="13">
    <source>
        <dbReference type="Proteomes" id="UP000001058"/>
    </source>
</evidence>
<evidence type="ECO:0000256" key="10">
    <source>
        <dbReference type="ARBA" id="ARBA00041080"/>
    </source>
</evidence>
<feature type="region of interest" description="Disordered" evidence="11">
    <location>
        <begin position="736"/>
        <end position="772"/>
    </location>
</feature>
<keyword evidence="3" id="KW-0970">Cilium biogenesis/degradation</keyword>
<feature type="compositionally biased region" description="Basic residues" evidence="11">
    <location>
        <begin position="1"/>
        <end position="17"/>
    </location>
</feature>
<sequence length="1217" mass="124904">MARKKSAQSRKSKKKKSVGAGSNNGQASTTGVAMPAHAPSKAGGSAPGATSGPIPNLFWGYVSMDDLRSCPRFVDLPERPPPGQPLPCLAASRYLRQDSPCWRQLHTGVLTTGILKEALGLREPLAARVVGGRNESSHAPLLAAFQHLQQPHQLPLPAEPEGQRGREAVWRRQVLAEMLMLQRRRREGKDQQQDGGEEGGRREERKAAAAAAEAEAGAQLSEAAAEAQGAPDLQERYRRCSAALREGGGGGLGGVRCGWGRVQEAAALAQLLHIFPNSSLHEVGLCCAHPLPARCSPPGGPLLPPVAASPDALIAHHLVLQPEEARLLLQAAEELEAQRLRELLDRIPVSLGAGGGGGGGDDEGDSGADGSVATASTDGDDDGDGDDEEEEEEEEGEEEAFVGEGDGSGSDEEALGGGGGSAAAGDDGRGVIDGGAGNNDERERERYGGGGGGVSGGGTGSRPWVESWCAPQAVSPAAAVADADASASASKRAAAAAAASASTAAVAASSSTGICTTRAAATSPAIAAPAATAAAALALHGDILAAVLESRLPVVLLCRVCGGGGGGAGAVAGAVAGEKPPSTAAAAEALPLPLPSSSPSSSPPSRVALDLPLSGRQDDHDGDDKRTCGTGACGACGGGGLPDSQGGQRAGAAVAAVAAAAVAAAVDARAGVAAAAVTDQHGEVDADVGGSWSPETPGAVWCACGGAAKRYGRATVTAAASTGCGASGGNVGGGRGGGGGGGGGDSTVLHDAGGEDGAAGGGGGGGNSEAPDAHHNAVHVVLREVVEVKNTCPFGIRQVRRGGKGRLAREWVLSDRGPRGAVPPQWVPQLQLHMLATGCQSGLLVSRSATKGTTVFRMMRDDDYLHRMLCILERFMSEYVRRGVAPPRDMFARQPDYARFLSATARLARTAVHLTAGGPWRPPPVEAPPPAQPSGADGAGLAWRWQYVTSSGGGNDLGALRRLRTGPLDRDEAFLAALDHSIPIKRIEAGLKSLVLWGRITTLNGKDYLVAEGFNIATCKDGVVNYETKYFYSQDGARWSDLQPIDVETATRCARIKGQLSGDAAKNYELEEKDPNAPEEPPEGEEAAKPLTFQIPELSVLRYRVDSITAATSVMPTDSTIVNAASQVVPNRLFAGCAYPEKLEAYQHRTAAPGSGATLAQDLRGTWCVHYDSFKGVAQVRSLLWPGYFFYYAANELTWGALYVGDGNRNNDLIFML</sequence>
<comment type="similarity">
    <text evidence="9">Belongs to the flagellar radial spoke RSP9 family.</text>
</comment>
<dbReference type="STRING" id="3068.D8UE15"/>
<dbReference type="GeneID" id="9622691"/>
<dbReference type="RefSeq" id="XP_002956887.1">
    <property type="nucleotide sequence ID" value="XM_002956841.1"/>
</dbReference>
<feature type="region of interest" description="Disordered" evidence="11">
    <location>
        <begin position="1065"/>
        <end position="1089"/>
    </location>
</feature>
<feature type="compositionally biased region" description="Low complexity" evidence="11">
    <location>
        <begin position="591"/>
        <end position="605"/>
    </location>
</feature>
<gene>
    <name evidence="12" type="ORF">VOLCADRAFT_121579</name>
</gene>
<feature type="compositionally biased region" description="Basic and acidic residues" evidence="11">
    <location>
        <begin position="187"/>
        <end position="207"/>
    </location>
</feature>
<keyword evidence="2" id="KW-0963">Cytoplasm</keyword>
<feature type="compositionally biased region" description="Acidic residues" evidence="11">
    <location>
        <begin position="378"/>
        <end position="401"/>
    </location>
</feature>
<comment type="subcellular location">
    <subcellularLocation>
        <location evidence="8">Cell projection</location>
        <location evidence="8">Kinocilium</location>
    </subcellularLocation>
    <subcellularLocation>
        <location evidence="1">Cytoplasm</location>
        <location evidence="1">Cytoskeleton</location>
        <location evidence="1">Flagellum axoneme</location>
    </subcellularLocation>
</comment>
<evidence type="ECO:0000256" key="3">
    <source>
        <dbReference type="ARBA" id="ARBA00022794"/>
    </source>
</evidence>
<dbReference type="Gene3D" id="3.90.320.10">
    <property type="match status" value="1"/>
</dbReference>
<evidence type="ECO:0000256" key="9">
    <source>
        <dbReference type="ARBA" id="ARBA00038319"/>
    </source>
</evidence>
<evidence type="ECO:0000256" key="8">
    <source>
        <dbReference type="ARBA" id="ARBA00037822"/>
    </source>
</evidence>
<feature type="region of interest" description="Disordered" evidence="11">
    <location>
        <begin position="1"/>
        <end position="49"/>
    </location>
</feature>
<feature type="compositionally biased region" description="Basic and acidic residues" evidence="11">
    <location>
        <begin position="1066"/>
        <end position="1076"/>
    </location>
</feature>
<feature type="compositionally biased region" description="Low complexity" evidence="11">
    <location>
        <begin position="208"/>
        <end position="230"/>
    </location>
</feature>
<keyword evidence="13" id="KW-1185">Reference proteome</keyword>
<reference evidence="12 13" key="1">
    <citation type="journal article" date="2010" name="Science">
        <title>Genomic analysis of organismal complexity in the multicellular green alga Volvox carteri.</title>
        <authorList>
            <person name="Prochnik S.E."/>
            <person name="Umen J."/>
            <person name="Nedelcu A.M."/>
            <person name="Hallmann A."/>
            <person name="Miller S.M."/>
            <person name="Nishii I."/>
            <person name="Ferris P."/>
            <person name="Kuo A."/>
            <person name="Mitros T."/>
            <person name="Fritz-Laylin L.K."/>
            <person name="Hellsten U."/>
            <person name="Chapman J."/>
            <person name="Simakov O."/>
            <person name="Rensing S.A."/>
            <person name="Terry A."/>
            <person name="Pangilinan J."/>
            <person name="Kapitonov V."/>
            <person name="Jurka J."/>
            <person name="Salamov A."/>
            <person name="Shapiro H."/>
            <person name="Schmutz J."/>
            <person name="Grimwood J."/>
            <person name="Lindquist E."/>
            <person name="Lucas S."/>
            <person name="Grigoriev I.V."/>
            <person name="Schmitt R."/>
            <person name="Kirk D."/>
            <person name="Rokhsar D.S."/>
        </authorList>
    </citation>
    <scope>NUCLEOTIDE SEQUENCE [LARGE SCALE GENOMIC DNA]</scope>
    <source>
        <strain evidence="13">f. Nagariensis / Eve</strain>
    </source>
</reference>
<feature type="compositionally biased region" description="Pro residues" evidence="11">
    <location>
        <begin position="920"/>
        <end position="932"/>
    </location>
</feature>
<keyword evidence="6" id="KW-0206">Cytoskeleton</keyword>
<feature type="region of interest" description="Disordered" evidence="11">
    <location>
        <begin position="918"/>
        <end position="937"/>
    </location>
</feature>
<evidence type="ECO:0000256" key="6">
    <source>
        <dbReference type="ARBA" id="ARBA00023212"/>
    </source>
</evidence>
<dbReference type="PANTHER" id="PTHR22069:SF0">
    <property type="entry name" value="RADIAL SPOKE HEAD PROTEIN 9 HOMOLOG"/>
    <property type="match status" value="1"/>
</dbReference>
<dbReference type="eggNOG" id="ENOG502S4FM">
    <property type="taxonomic scope" value="Eukaryota"/>
</dbReference>
<evidence type="ECO:0000256" key="4">
    <source>
        <dbReference type="ARBA" id="ARBA00022846"/>
    </source>
</evidence>
<feature type="region of interest" description="Disordered" evidence="11">
    <location>
        <begin position="591"/>
        <end position="624"/>
    </location>
</feature>
<dbReference type="GO" id="GO:0044458">
    <property type="term" value="P:motile cilium assembly"/>
    <property type="evidence" value="ECO:0007669"/>
    <property type="project" value="TreeGrafter"/>
</dbReference>
<evidence type="ECO:0000313" key="12">
    <source>
        <dbReference type="EMBL" id="EFJ42012.1"/>
    </source>
</evidence>
<proteinExistence type="inferred from homology"/>
<dbReference type="GO" id="GO:0035082">
    <property type="term" value="P:axoneme assembly"/>
    <property type="evidence" value="ECO:0007669"/>
    <property type="project" value="InterPro"/>
</dbReference>
<keyword evidence="7" id="KW-0966">Cell projection</keyword>
<evidence type="ECO:0000256" key="7">
    <source>
        <dbReference type="ARBA" id="ARBA00023273"/>
    </source>
</evidence>
<feature type="compositionally biased region" description="Gly residues" evidence="11">
    <location>
        <begin position="736"/>
        <end position="745"/>
    </location>
</feature>
<keyword evidence="4" id="KW-0282">Flagellum</keyword>
<dbReference type="OrthoDB" id="10258956at2759"/>
<name>D8UE15_VOLCA</name>
<feature type="compositionally biased region" description="Gly residues" evidence="11">
    <location>
        <begin position="755"/>
        <end position="767"/>
    </location>
</feature>
<feature type="region of interest" description="Disordered" evidence="11">
    <location>
        <begin position="182"/>
        <end position="232"/>
    </location>
</feature>
<evidence type="ECO:0000256" key="11">
    <source>
        <dbReference type="SAM" id="MobiDB-lite"/>
    </source>
</evidence>
<dbReference type="InParanoid" id="D8UE15"/>
<evidence type="ECO:0000256" key="5">
    <source>
        <dbReference type="ARBA" id="ARBA00023069"/>
    </source>
</evidence>
<dbReference type="KEGG" id="vcn:VOLCADRAFT_121579"/>
<dbReference type="AlphaFoldDB" id="D8UE15"/>
<feature type="region of interest" description="Disordered" evidence="11">
    <location>
        <begin position="354"/>
        <end position="463"/>
    </location>
</feature>
<feature type="compositionally biased region" description="Low complexity" evidence="11">
    <location>
        <begin position="35"/>
        <end position="49"/>
    </location>
</feature>
<feature type="compositionally biased region" description="Gly residues" evidence="11">
    <location>
        <begin position="448"/>
        <end position="460"/>
    </location>
</feature>
<feature type="compositionally biased region" description="Polar residues" evidence="11">
    <location>
        <begin position="20"/>
        <end position="31"/>
    </location>
</feature>
<dbReference type="GO" id="GO:0005930">
    <property type="term" value="C:axoneme"/>
    <property type="evidence" value="ECO:0007669"/>
    <property type="project" value="TreeGrafter"/>
</dbReference>
<evidence type="ECO:0000256" key="1">
    <source>
        <dbReference type="ARBA" id="ARBA00004611"/>
    </source>
</evidence>
<organism evidence="13">
    <name type="scientific">Volvox carteri f. nagariensis</name>
    <dbReference type="NCBI Taxonomy" id="3068"/>
    <lineage>
        <taxon>Eukaryota</taxon>
        <taxon>Viridiplantae</taxon>
        <taxon>Chlorophyta</taxon>
        <taxon>core chlorophytes</taxon>
        <taxon>Chlorophyceae</taxon>
        <taxon>CS clade</taxon>
        <taxon>Chlamydomonadales</taxon>
        <taxon>Volvocaceae</taxon>
        <taxon>Volvox</taxon>
    </lineage>
</organism>
<dbReference type="InterPro" id="IPR011604">
    <property type="entry name" value="PDDEXK-like_dom_sf"/>
</dbReference>
<evidence type="ECO:0000256" key="2">
    <source>
        <dbReference type="ARBA" id="ARBA00022490"/>
    </source>
</evidence>
<dbReference type="GO" id="GO:0060294">
    <property type="term" value="P:cilium movement involved in cell motility"/>
    <property type="evidence" value="ECO:0007669"/>
    <property type="project" value="TreeGrafter"/>
</dbReference>